<dbReference type="NCBIfam" id="TIGR00654">
    <property type="entry name" value="PhzF_family"/>
    <property type="match status" value="1"/>
</dbReference>
<dbReference type="SUPFAM" id="SSF54506">
    <property type="entry name" value="Diaminopimelate epimerase-like"/>
    <property type="match status" value="1"/>
</dbReference>
<dbReference type="Proteomes" id="UP000509626">
    <property type="component" value="Chromosome"/>
</dbReference>
<dbReference type="RefSeq" id="WP_179269564.1">
    <property type="nucleotide sequence ID" value="NZ_CP058579.1"/>
</dbReference>
<dbReference type="GO" id="GO:0005737">
    <property type="term" value="C:cytoplasm"/>
    <property type="evidence" value="ECO:0007669"/>
    <property type="project" value="TreeGrafter"/>
</dbReference>
<evidence type="ECO:0000313" key="3">
    <source>
        <dbReference type="Proteomes" id="UP000509626"/>
    </source>
</evidence>
<dbReference type="InterPro" id="IPR003719">
    <property type="entry name" value="Phenazine_PhzF-like"/>
</dbReference>
<dbReference type="PIRSF" id="PIRSF016184">
    <property type="entry name" value="PhzC_PhzF"/>
    <property type="match status" value="1"/>
</dbReference>
<dbReference type="OrthoDB" id="105902at2157"/>
<dbReference type="Pfam" id="PF02567">
    <property type="entry name" value="PhzC-PhzF"/>
    <property type="match status" value="1"/>
</dbReference>
<accession>A0A7D5QCD6</accession>
<name>A0A7D5QCD6_9EURY</name>
<dbReference type="GeneID" id="56038805"/>
<dbReference type="KEGG" id="halu:HUG12_15060"/>
<dbReference type="GO" id="GO:0016853">
    <property type="term" value="F:isomerase activity"/>
    <property type="evidence" value="ECO:0007669"/>
    <property type="project" value="UniProtKB-KW"/>
</dbReference>
<dbReference type="PANTHER" id="PTHR13774:SF39">
    <property type="entry name" value="BIOSYNTHESIS PROTEIN, PUTATIVE-RELATED"/>
    <property type="match status" value="1"/>
</dbReference>
<organism evidence="2 3">
    <name type="scientific">Halorarum salinum</name>
    <dbReference type="NCBI Taxonomy" id="2743089"/>
    <lineage>
        <taxon>Archaea</taxon>
        <taxon>Methanobacteriati</taxon>
        <taxon>Methanobacteriota</taxon>
        <taxon>Stenosarchaea group</taxon>
        <taxon>Halobacteria</taxon>
        <taxon>Halobacteriales</taxon>
        <taxon>Haloferacaceae</taxon>
        <taxon>Halorarum</taxon>
    </lineage>
</organism>
<dbReference type="PANTHER" id="PTHR13774">
    <property type="entry name" value="PHENAZINE BIOSYNTHESIS PROTEIN"/>
    <property type="match status" value="1"/>
</dbReference>
<gene>
    <name evidence="2" type="ORF">HUG12_15060</name>
</gene>
<proteinExistence type="predicted"/>
<evidence type="ECO:0000256" key="1">
    <source>
        <dbReference type="ARBA" id="ARBA00023235"/>
    </source>
</evidence>
<reference evidence="2 3" key="1">
    <citation type="submission" date="2020-06" db="EMBL/GenBank/DDBJ databases">
        <title>NJ-3-1, isolated from saline soil.</title>
        <authorList>
            <person name="Cui H.L."/>
            <person name="Shi X."/>
        </authorList>
    </citation>
    <scope>NUCLEOTIDE SEQUENCE [LARGE SCALE GENOMIC DNA]</scope>
    <source>
        <strain evidence="2 3">NJ-3-1</strain>
    </source>
</reference>
<keyword evidence="1" id="KW-0413">Isomerase</keyword>
<protein>
    <submittedName>
        <fullName evidence="2">PhzF family phenazine biosynthesis protein</fullName>
    </submittedName>
</protein>
<dbReference type="EMBL" id="CP058579">
    <property type="protein sequence ID" value="QLG62979.1"/>
    <property type="molecule type" value="Genomic_DNA"/>
</dbReference>
<evidence type="ECO:0000313" key="2">
    <source>
        <dbReference type="EMBL" id="QLG62979.1"/>
    </source>
</evidence>
<dbReference type="Gene3D" id="3.10.310.10">
    <property type="entry name" value="Diaminopimelate Epimerase, Chain A, domain 1"/>
    <property type="match status" value="2"/>
</dbReference>
<keyword evidence="3" id="KW-1185">Reference proteome</keyword>
<sequence length="328" mass="33508">MTVSDAGGSDPEPREASLVDAFTTEPLAGNAAGVVPDAEGLTDEQMQAVARELSVSETAFLRPSDGADRAVRFFTPTTEVDLCGHATVAAHARLFETGAIDAGTHTLGTNVGVLDVEVTDGGRVWMTQNEPTVHEVEASYERVADALGCDPNALLDVGADLPLAYASTGLPFLVVPVNFLEQLGSASPDPGAVEELAAEFDAAGVYAFTFDALGADSTLHGRCFAPGAGIPEDPVTGTASGACGAYLDHFAAFDGGEDGVAERATDDPSGSGTPEEMVFEQGHYADRPGTVRVRAAGGGPPTVGGDAVTAFEGTIRIPPDEGDDIVVA</sequence>
<dbReference type="AlphaFoldDB" id="A0A7D5QCD6"/>